<name>A0ABN1GA54_9ACTN</name>
<protein>
    <submittedName>
        <fullName evidence="1">Uncharacterized protein</fullName>
    </submittedName>
</protein>
<dbReference type="Proteomes" id="UP001500957">
    <property type="component" value="Unassembled WGS sequence"/>
</dbReference>
<organism evidence="1 2">
    <name type="scientific">Sporichthya brevicatena</name>
    <dbReference type="NCBI Taxonomy" id="171442"/>
    <lineage>
        <taxon>Bacteria</taxon>
        <taxon>Bacillati</taxon>
        <taxon>Actinomycetota</taxon>
        <taxon>Actinomycetes</taxon>
        <taxon>Sporichthyales</taxon>
        <taxon>Sporichthyaceae</taxon>
        <taxon>Sporichthya</taxon>
    </lineage>
</organism>
<evidence type="ECO:0000313" key="1">
    <source>
        <dbReference type="EMBL" id="GAA0607286.1"/>
    </source>
</evidence>
<comment type="caution">
    <text evidence="1">The sequence shown here is derived from an EMBL/GenBank/DDBJ whole genome shotgun (WGS) entry which is preliminary data.</text>
</comment>
<gene>
    <name evidence="1" type="ORF">GCM10009547_06520</name>
</gene>
<dbReference type="EMBL" id="BAAAHE010000007">
    <property type="protein sequence ID" value="GAA0607286.1"/>
    <property type="molecule type" value="Genomic_DNA"/>
</dbReference>
<accession>A0ABN1GA54</accession>
<sequence length="50" mass="5096">MAPGAKQAPAATASLAATAARKRDTVANAVPDSAVNDIDVTLDPEGELWF</sequence>
<reference evidence="1 2" key="1">
    <citation type="journal article" date="2019" name="Int. J. Syst. Evol. Microbiol.">
        <title>The Global Catalogue of Microorganisms (GCM) 10K type strain sequencing project: providing services to taxonomists for standard genome sequencing and annotation.</title>
        <authorList>
            <consortium name="The Broad Institute Genomics Platform"/>
            <consortium name="The Broad Institute Genome Sequencing Center for Infectious Disease"/>
            <person name="Wu L."/>
            <person name="Ma J."/>
        </authorList>
    </citation>
    <scope>NUCLEOTIDE SEQUENCE [LARGE SCALE GENOMIC DNA]</scope>
    <source>
        <strain evidence="1 2">JCM 10671</strain>
    </source>
</reference>
<proteinExistence type="predicted"/>
<keyword evidence="2" id="KW-1185">Reference proteome</keyword>
<evidence type="ECO:0000313" key="2">
    <source>
        <dbReference type="Proteomes" id="UP001500957"/>
    </source>
</evidence>